<dbReference type="Proteomes" id="UP000798662">
    <property type="component" value="Chromosome 2"/>
</dbReference>
<proteinExistence type="predicted"/>
<name>A0ACC3CA60_PYRYE</name>
<reference evidence="1" key="1">
    <citation type="submission" date="2019-11" db="EMBL/GenBank/DDBJ databases">
        <title>Nori genome reveals adaptations in red seaweeds to the harsh intertidal environment.</title>
        <authorList>
            <person name="Wang D."/>
            <person name="Mao Y."/>
        </authorList>
    </citation>
    <scope>NUCLEOTIDE SEQUENCE</scope>
    <source>
        <tissue evidence="1">Gametophyte</tissue>
    </source>
</reference>
<gene>
    <name evidence="1" type="ORF">I4F81_009373</name>
</gene>
<evidence type="ECO:0000313" key="2">
    <source>
        <dbReference type="Proteomes" id="UP000798662"/>
    </source>
</evidence>
<protein>
    <submittedName>
        <fullName evidence="1">Uncharacterized protein</fullName>
    </submittedName>
</protein>
<sequence>MSLNGDEYKGVYPVAWGDDASTSAEEDASSWLLDVTVALVGDEDGGRRRVFRRDNSRMWERWLRRSSTAFKRRMRMHKVTFAALYDKVRPHLRRPGDGVVGRYSTVRPRIRLLLLLYWLAHGGEQQVMCHIADVAEATFSGILCALFAALNNGLPGLHFPSTETEQAAAASDFVVHFGARIAGVVGVTNGTLIRINSPPAAYKLGFNTRKCFYRVMLLAMVDAQKRFIGTRSGLRGSLADSRAFKETSWYDRQSSLGSRVLFPGAVILADGGFALGEWPLKLFPRNQLNEKRRFFNHCLSSTRAVAECAFGLLKGRWRILQGTVSSETELVPEIVDACVLLHNFMLAKKDNWGHTVDALAEGAHYVHPDVGVNESYRRAIRLRDNLVGALWVAHHESCAT</sequence>
<accession>A0ACC3CA60</accession>
<comment type="caution">
    <text evidence="1">The sequence shown here is derived from an EMBL/GenBank/DDBJ whole genome shotgun (WGS) entry which is preliminary data.</text>
</comment>
<evidence type="ECO:0000313" key="1">
    <source>
        <dbReference type="EMBL" id="KAK1866861.1"/>
    </source>
</evidence>
<dbReference type="EMBL" id="CM020619">
    <property type="protein sequence ID" value="KAK1866861.1"/>
    <property type="molecule type" value="Genomic_DNA"/>
</dbReference>
<keyword evidence="2" id="KW-1185">Reference proteome</keyword>
<organism evidence="1 2">
    <name type="scientific">Pyropia yezoensis</name>
    <name type="common">Susabi-nori</name>
    <name type="synonym">Porphyra yezoensis</name>
    <dbReference type="NCBI Taxonomy" id="2788"/>
    <lineage>
        <taxon>Eukaryota</taxon>
        <taxon>Rhodophyta</taxon>
        <taxon>Bangiophyceae</taxon>
        <taxon>Bangiales</taxon>
        <taxon>Bangiaceae</taxon>
        <taxon>Pyropia</taxon>
    </lineage>
</organism>